<gene>
    <name evidence="1" type="ORF">D7V93_27980</name>
</gene>
<dbReference type="Proteomes" id="UP000272888">
    <property type="component" value="Unassembled WGS sequence"/>
</dbReference>
<evidence type="ECO:0000313" key="1">
    <source>
        <dbReference type="EMBL" id="RKH52406.1"/>
    </source>
</evidence>
<accession>A0A3A8P7D9</accession>
<dbReference type="EMBL" id="RAWB01000357">
    <property type="protein sequence ID" value="RKH52406.1"/>
    <property type="molecule type" value="Genomic_DNA"/>
</dbReference>
<feature type="non-terminal residue" evidence="1">
    <location>
        <position position="1"/>
    </location>
</feature>
<evidence type="ECO:0000313" key="2">
    <source>
        <dbReference type="Proteomes" id="UP000272888"/>
    </source>
</evidence>
<dbReference type="Pfam" id="PF14224">
    <property type="entry name" value="DUF4331"/>
    <property type="match status" value="1"/>
</dbReference>
<keyword evidence="2" id="KW-1185">Reference proteome</keyword>
<name>A0A3A8P7D9_9BACT</name>
<dbReference type="AlphaFoldDB" id="A0A3A8P7D9"/>
<proteinExistence type="predicted"/>
<protein>
    <submittedName>
        <fullName evidence="1">DUF4331 domain-containing protein</fullName>
    </submittedName>
</protein>
<reference evidence="2" key="1">
    <citation type="submission" date="2018-09" db="EMBL/GenBank/DDBJ databases">
        <authorList>
            <person name="Livingstone P.G."/>
            <person name="Whitworth D.E."/>
        </authorList>
    </citation>
    <scope>NUCLEOTIDE SEQUENCE [LARGE SCALE GENOMIC DNA]</scope>
    <source>
        <strain evidence="2">CA051B</strain>
    </source>
</reference>
<dbReference type="InterPro" id="IPR025566">
    <property type="entry name" value="DUF4331"/>
</dbReference>
<sequence length="146" mass="15028">LLETLFGTKAPTVFPRADLVAAFLTGVTGVNANGSTAEMQRLNTALPTKAKGAQNNLGAAGCFLNGKLDTGLAGCDPAGFPNGRRPGDDVVDIELRVSMGYLLADDVQAPSRNTAFHDAVLQDSSQFDAVFPYLTAPNAGANGDGT</sequence>
<organism evidence="1 2">
    <name type="scientific">Corallococcus llansteffanensis</name>
    <dbReference type="NCBI Taxonomy" id="2316731"/>
    <lineage>
        <taxon>Bacteria</taxon>
        <taxon>Pseudomonadati</taxon>
        <taxon>Myxococcota</taxon>
        <taxon>Myxococcia</taxon>
        <taxon>Myxococcales</taxon>
        <taxon>Cystobacterineae</taxon>
        <taxon>Myxococcaceae</taxon>
        <taxon>Corallococcus</taxon>
    </lineage>
</organism>
<dbReference type="RefSeq" id="WP_120646295.1">
    <property type="nucleotide sequence ID" value="NZ_RAWB01000357.1"/>
</dbReference>
<comment type="caution">
    <text evidence="1">The sequence shown here is derived from an EMBL/GenBank/DDBJ whole genome shotgun (WGS) entry which is preliminary data.</text>
</comment>